<proteinExistence type="predicted"/>
<dbReference type="AlphaFoldDB" id="Q1DAE2"/>
<name>Q1DAE2_MYXXD</name>
<gene>
    <name evidence="1" type="ordered locus">MXAN_2158</name>
</gene>
<dbReference type="KEGG" id="mxa:MXAN_2158"/>
<evidence type="ECO:0000313" key="2">
    <source>
        <dbReference type="Proteomes" id="UP000002402"/>
    </source>
</evidence>
<keyword evidence="1" id="KW-0449">Lipoprotein</keyword>
<sequence>MPVLARFPRHQVLGGSGASCNPVESGRFDVSRGLGTHVAQVLPIARRRRTATVQMNLTETTMKHVVMGLFLALTVMGCGSTKDDDGEGPDGNPNEQSAGLCSASKACPSGQFCFNGLCAIGCQSNGDCAADQYCDLEDTGMAVSFCKNKKVPTCSSNSQCLSNQVCIEGLCSLAPPANPPSCNPNTSDFKDGCDTYAVCLDAADQGSQQPYCASFAPCPEDGVCPTGLGGAVCNDGYLPNKGRFCMQGLCSDNSNCPSAWSCVKPFSGAVLGFCSPGAFGFPCAENSHCKSGQCFSAPGVMGTCM</sequence>
<evidence type="ECO:0000313" key="1">
    <source>
        <dbReference type="EMBL" id="ABF86348.1"/>
    </source>
</evidence>
<dbReference type="PROSITE" id="PS51257">
    <property type="entry name" value="PROKAR_LIPOPROTEIN"/>
    <property type="match status" value="1"/>
</dbReference>
<dbReference type="STRING" id="246197.MXAN_2158"/>
<dbReference type="HOGENOM" id="CLU_079332_0_0_7"/>
<dbReference type="eggNOG" id="ENOG50323EY">
    <property type="taxonomic scope" value="Bacteria"/>
</dbReference>
<organism evidence="1 2">
    <name type="scientific">Myxococcus xanthus (strain DK1622)</name>
    <dbReference type="NCBI Taxonomy" id="246197"/>
    <lineage>
        <taxon>Bacteria</taxon>
        <taxon>Pseudomonadati</taxon>
        <taxon>Myxococcota</taxon>
        <taxon>Myxococcia</taxon>
        <taxon>Myxococcales</taxon>
        <taxon>Cystobacterineae</taxon>
        <taxon>Myxococcaceae</taxon>
        <taxon>Myxococcus</taxon>
    </lineage>
</organism>
<dbReference type="EMBL" id="CP000113">
    <property type="protein sequence ID" value="ABF86348.1"/>
    <property type="molecule type" value="Genomic_DNA"/>
</dbReference>
<protein>
    <submittedName>
        <fullName evidence="1">Lipoprotein</fullName>
    </submittedName>
</protein>
<reference evidence="1 2" key="1">
    <citation type="journal article" date="2006" name="Proc. Natl. Acad. Sci. U.S.A.">
        <title>Evolution of sensory complexity recorded in a myxobacterial genome.</title>
        <authorList>
            <person name="Goldman B.S."/>
            <person name="Nierman W.C."/>
            <person name="Kaiser D."/>
            <person name="Slater S.C."/>
            <person name="Durkin A.S."/>
            <person name="Eisen J.A."/>
            <person name="Ronning C.M."/>
            <person name="Barbazuk W.B."/>
            <person name="Blanchard M."/>
            <person name="Field C."/>
            <person name="Halling C."/>
            <person name="Hinkle G."/>
            <person name="Iartchuk O."/>
            <person name="Kim H.S."/>
            <person name="Mackenzie C."/>
            <person name="Madupu R."/>
            <person name="Miller N."/>
            <person name="Shvartsbeyn A."/>
            <person name="Sullivan S.A."/>
            <person name="Vaudin M."/>
            <person name="Wiegand R."/>
            <person name="Kaplan H.B."/>
        </authorList>
    </citation>
    <scope>NUCLEOTIDE SEQUENCE [LARGE SCALE GENOMIC DNA]</scope>
    <source>
        <strain evidence="2">DK1622</strain>
    </source>
</reference>
<dbReference type="EnsemblBacteria" id="ABF86348">
    <property type="protein sequence ID" value="ABF86348"/>
    <property type="gene ID" value="MXAN_2158"/>
</dbReference>
<dbReference type="Proteomes" id="UP000002402">
    <property type="component" value="Chromosome"/>
</dbReference>
<keyword evidence="2" id="KW-1185">Reference proteome</keyword>
<accession>Q1DAE2</accession>